<sequence length="329" mass="36769">MSKVLLKVDGLKKYFPIRQGILNTQVGDVKAVDDVSFEVYEGETLGIVGESGCGKSTTGRLLMRLIEPTEGNIEFAGKAISELSNNEMRKARRDIQMIFQDPYASLNPRHNIGKILEEPLIVHGMGNAKDRKQKVLELLETVGLNEYHIKRYPHQFSGGQRQRIGIARALMTNPRLIIADEPVSALDVSIQAQVLNLLQKLQKDLKLTYIFISHDLGVVRHISNRVGVMYLGKLVELTASEDLYAEPLHPYTQALLSSVPVPDPTFEREQLIITGDIPSASNAPSGCTFHTRCPFKKEECSQIVPKMQEVKPGHYVACHLYDAIQHSMI</sequence>
<dbReference type="FunFam" id="3.40.50.300:FF:000016">
    <property type="entry name" value="Oligopeptide ABC transporter ATP-binding component"/>
    <property type="match status" value="1"/>
</dbReference>
<dbReference type="NCBIfam" id="TIGR01727">
    <property type="entry name" value="oligo_HPY"/>
    <property type="match status" value="1"/>
</dbReference>
<dbReference type="InterPro" id="IPR027417">
    <property type="entry name" value="P-loop_NTPase"/>
</dbReference>
<dbReference type="InterPro" id="IPR017871">
    <property type="entry name" value="ABC_transporter-like_CS"/>
</dbReference>
<reference evidence="6" key="1">
    <citation type="submission" date="2023-05" db="EMBL/GenBank/DDBJ databases">
        <title>Comparative genomics of Bacillaceae isolates and their secondary metabolite potential.</title>
        <authorList>
            <person name="Song L."/>
            <person name="Nielsen L.J."/>
            <person name="Mohite O."/>
            <person name="Xu X."/>
            <person name="Weber T."/>
            <person name="Kovacs A.T."/>
        </authorList>
    </citation>
    <scope>NUCLEOTIDE SEQUENCE</scope>
    <source>
        <strain evidence="6">LY1</strain>
    </source>
</reference>
<dbReference type="PANTHER" id="PTHR43776">
    <property type="entry name" value="TRANSPORT ATP-BINDING PROTEIN"/>
    <property type="match status" value="1"/>
</dbReference>
<dbReference type="GO" id="GO:0005524">
    <property type="term" value="F:ATP binding"/>
    <property type="evidence" value="ECO:0007669"/>
    <property type="project" value="UniProtKB-KW"/>
</dbReference>
<dbReference type="EMBL" id="CP126101">
    <property type="protein sequence ID" value="WHY50995.1"/>
    <property type="molecule type" value="Genomic_DNA"/>
</dbReference>
<dbReference type="InterPro" id="IPR050319">
    <property type="entry name" value="ABC_transp_ATP-bind"/>
</dbReference>
<evidence type="ECO:0000256" key="3">
    <source>
        <dbReference type="ARBA" id="ARBA00022741"/>
    </source>
</evidence>
<protein>
    <submittedName>
        <fullName evidence="6">Dipeptide ABC transporter ATP-binding protein</fullName>
    </submittedName>
</protein>
<dbReference type="NCBIfam" id="NF008453">
    <property type="entry name" value="PRK11308.1"/>
    <property type="match status" value="1"/>
</dbReference>
<dbReference type="GO" id="GO:0055085">
    <property type="term" value="P:transmembrane transport"/>
    <property type="evidence" value="ECO:0007669"/>
    <property type="project" value="UniProtKB-ARBA"/>
</dbReference>
<dbReference type="InterPro" id="IPR003593">
    <property type="entry name" value="AAA+_ATPase"/>
</dbReference>
<dbReference type="SMART" id="SM00382">
    <property type="entry name" value="AAA"/>
    <property type="match status" value="1"/>
</dbReference>
<dbReference type="AlphaFoldDB" id="A0AAX3WX89"/>
<dbReference type="Pfam" id="PF08352">
    <property type="entry name" value="oligo_HPY"/>
    <property type="match status" value="1"/>
</dbReference>
<evidence type="ECO:0000256" key="4">
    <source>
        <dbReference type="ARBA" id="ARBA00022840"/>
    </source>
</evidence>
<dbReference type="CDD" id="cd03257">
    <property type="entry name" value="ABC_NikE_OppD_transporters"/>
    <property type="match status" value="1"/>
</dbReference>
<keyword evidence="4 6" id="KW-0067">ATP-binding</keyword>
<evidence type="ECO:0000313" key="6">
    <source>
        <dbReference type="EMBL" id="WHY50995.1"/>
    </source>
</evidence>
<dbReference type="PROSITE" id="PS00211">
    <property type="entry name" value="ABC_TRANSPORTER_1"/>
    <property type="match status" value="1"/>
</dbReference>
<evidence type="ECO:0000313" key="7">
    <source>
        <dbReference type="Proteomes" id="UP001178322"/>
    </source>
</evidence>
<dbReference type="Pfam" id="PF00005">
    <property type="entry name" value="ABC_tran"/>
    <property type="match status" value="1"/>
</dbReference>
<dbReference type="PANTHER" id="PTHR43776:SF7">
    <property type="entry name" value="D,D-DIPEPTIDE TRANSPORT ATP-BINDING PROTEIN DDPF-RELATED"/>
    <property type="match status" value="1"/>
</dbReference>
<comment type="similarity">
    <text evidence="1">Belongs to the ABC transporter superfamily.</text>
</comment>
<organism evidence="6 7">
    <name type="scientific">Lysinibacillus pakistanensis</name>
    <dbReference type="NCBI Taxonomy" id="759811"/>
    <lineage>
        <taxon>Bacteria</taxon>
        <taxon>Bacillati</taxon>
        <taxon>Bacillota</taxon>
        <taxon>Bacilli</taxon>
        <taxon>Bacillales</taxon>
        <taxon>Bacillaceae</taxon>
        <taxon>Lysinibacillus</taxon>
    </lineage>
</organism>
<dbReference type="GO" id="GO:0015833">
    <property type="term" value="P:peptide transport"/>
    <property type="evidence" value="ECO:0007669"/>
    <property type="project" value="InterPro"/>
</dbReference>
<gene>
    <name evidence="6" type="ORF">QNH24_22405</name>
</gene>
<keyword evidence="2" id="KW-0813">Transport</keyword>
<dbReference type="RefSeq" id="WP_283869605.1">
    <property type="nucleotide sequence ID" value="NZ_CP126101.1"/>
</dbReference>
<proteinExistence type="inferred from homology"/>
<dbReference type="Proteomes" id="UP001178322">
    <property type="component" value="Chromosome"/>
</dbReference>
<dbReference type="InterPro" id="IPR003439">
    <property type="entry name" value="ABC_transporter-like_ATP-bd"/>
</dbReference>
<dbReference type="GO" id="GO:0016887">
    <property type="term" value="F:ATP hydrolysis activity"/>
    <property type="evidence" value="ECO:0007669"/>
    <property type="project" value="InterPro"/>
</dbReference>
<dbReference type="InterPro" id="IPR013563">
    <property type="entry name" value="Oligopep_ABC_C"/>
</dbReference>
<dbReference type="Gene3D" id="3.40.50.300">
    <property type="entry name" value="P-loop containing nucleotide triphosphate hydrolases"/>
    <property type="match status" value="1"/>
</dbReference>
<dbReference type="PROSITE" id="PS50893">
    <property type="entry name" value="ABC_TRANSPORTER_2"/>
    <property type="match status" value="1"/>
</dbReference>
<evidence type="ECO:0000256" key="1">
    <source>
        <dbReference type="ARBA" id="ARBA00005417"/>
    </source>
</evidence>
<accession>A0AAX3WX89</accession>
<evidence type="ECO:0000256" key="2">
    <source>
        <dbReference type="ARBA" id="ARBA00022448"/>
    </source>
</evidence>
<dbReference type="SUPFAM" id="SSF52540">
    <property type="entry name" value="P-loop containing nucleoside triphosphate hydrolases"/>
    <property type="match status" value="1"/>
</dbReference>
<name>A0AAX3WX89_9BACI</name>
<feature type="domain" description="ABC transporter" evidence="5">
    <location>
        <begin position="6"/>
        <end position="256"/>
    </location>
</feature>
<evidence type="ECO:0000259" key="5">
    <source>
        <dbReference type="PROSITE" id="PS50893"/>
    </source>
</evidence>
<keyword evidence="3" id="KW-0547">Nucleotide-binding</keyword>